<sequence length="120" mass="13923">MKIQSISYPTPLSQIVDIENDNIDIFVELQDGMTYTLVVSTPKNQLWYMDKEGLDYIPPHPPDIIVRSLTEENIWKAVESFATGNAYWLKLYYLSGSREAAFDITRLDQMIEMIKIDNED</sequence>
<accession>A0A1V4HHN1</accession>
<evidence type="ECO:0000313" key="2">
    <source>
        <dbReference type="Proteomes" id="UP000190626"/>
    </source>
</evidence>
<dbReference type="EMBL" id="MBTG01000017">
    <property type="protein sequence ID" value="OPH56236.1"/>
    <property type="molecule type" value="Genomic_DNA"/>
</dbReference>
<evidence type="ECO:0000313" key="1">
    <source>
        <dbReference type="EMBL" id="OPH56236.1"/>
    </source>
</evidence>
<keyword evidence="2" id="KW-1185">Reference proteome</keyword>
<protein>
    <submittedName>
        <fullName evidence="1">Uncharacterized protein</fullName>
    </submittedName>
</protein>
<proteinExistence type="predicted"/>
<organism evidence="1 2">
    <name type="scientific">Paenibacillus ferrarius</name>
    <dbReference type="NCBI Taxonomy" id="1469647"/>
    <lineage>
        <taxon>Bacteria</taxon>
        <taxon>Bacillati</taxon>
        <taxon>Bacillota</taxon>
        <taxon>Bacilli</taxon>
        <taxon>Bacillales</taxon>
        <taxon>Paenibacillaceae</taxon>
        <taxon>Paenibacillus</taxon>
    </lineage>
</organism>
<reference evidence="2" key="1">
    <citation type="submission" date="2016-07" db="EMBL/GenBank/DDBJ databases">
        <authorList>
            <person name="Florea S."/>
            <person name="Webb J.S."/>
            <person name="Jaromczyk J."/>
            <person name="Schardl C.L."/>
        </authorList>
    </citation>
    <scope>NUCLEOTIDE SEQUENCE [LARGE SCALE GENOMIC DNA]</scope>
    <source>
        <strain evidence="2">CY1</strain>
    </source>
</reference>
<dbReference type="AlphaFoldDB" id="A0A1V4HHN1"/>
<gene>
    <name evidence="1" type="ORF">BC351_29155</name>
</gene>
<dbReference type="OrthoDB" id="1957791at2"/>
<name>A0A1V4HHN1_9BACL</name>
<dbReference type="STRING" id="1469647.BC351_29155"/>
<dbReference type="Proteomes" id="UP000190626">
    <property type="component" value="Unassembled WGS sequence"/>
</dbReference>
<dbReference type="RefSeq" id="WP_079414465.1">
    <property type="nucleotide sequence ID" value="NZ_MBTG01000017.1"/>
</dbReference>
<comment type="caution">
    <text evidence="1">The sequence shown here is derived from an EMBL/GenBank/DDBJ whole genome shotgun (WGS) entry which is preliminary data.</text>
</comment>